<reference evidence="13" key="1">
    <citation type="journal article" date="2011" name="MBio">
        <title>Novel metabolic attributes of the genus Cyanothece, comprising a group of unicellular nitrogen-fixing Cyanobacteria.</title>
        <authorList>
            <person name="Bandyopadhyay A."/>
            <person name="Elvitigala T."/>
            <person name="Welsh E."/>
            <person name="Stockel J."/>
            <person name="Liberton M."/>
            <person name="Min H."/>
            <person name="Sherman L.A."/>
            <person name="Pakrasi H.B."/>
        </authorList>
    </citation>
    <scope>NUCLEOTIDE SEQUENCE [LARGE SCALE GENOMIC DNA]</scope>
    <source>
        <strain evidence="13">PCC 7822</strain>
    </source>
</reference>
<keyword evidence="10" id="KW-0233">DNA recombination</keyword>
<keyword evidence="2" id="KW-0963">Cytoplasm</keyword>
<evidence type="ECO:0000256" key="2">
    <source>
        <dbReference type="ARBA" id="ARBA00022490"/>
    </source>
</evidence>
<proteinExistence type="inferred from homology"/>
<evidence type="ECO:0000256" key="4">
    <source>
        <dbReference type="ARBA" id="ARBA00022723"/>
    </source>
</evidence>
<dbReference type="GO" id="GO:0004520">
    <property type="term" value="F:DNA endonuclease activity"/>
    <property type="evidence" value="ECO:0007669"/>
    <property type="project" value="InterPro"/>
</dbReference>
<keyword evidence="13" id="KW-1185">Reference proteome</keyword>
<evidence type="ECO:0000256" key="6">
    <source>
        <dbReference type="ARBA" id="ARBA00022763"/>
    </source>
</evidence>
<dbReference type="OrthoDB" id="9805499at2"/>
<dbReference type="InterPro" id="IPR036397">
    <property type="entry name" value="RNaseH_sf"/>
</dbReference>
<dbReference type="GO" id="GO:0006310">
    <property type="term" value="P:DNA recombination"/>
    <property type="evidence" value="ECO:0007669"/>
    <property type="project" value="UniProtKB-KW"/>
</dbReference>
<evidence type="ECO:0000256" key="8">
    <source>
        <dbReference type="ARBA" id="ARBA00022842"/>
    </source>
</evidence>
<dbReference type="Pfam" id="PF02075">
    <property type="entry name" value="RuvC"/>
    <property type="match status" value="1"/>
</dbReference>
<evidence type="ECO:0000256" key="3">
    <source>
        <dbReference type="ARBA" id="ARBA00022722"/>
    </source>
</evidence>
<dbReference type="SUPFAM" id="SSF53098">
    <property type="entry name" value="Ribonuclease H-like"/>
    <property type="match status" value="1"/>
</dbReference>
<name>E0UET2_GLOV7</name>
<dbReference type="HOGENOM" id="CLU_1568134_0_0_3"/>
<dbReference type="KEGG" id="cyj:Cyan7822_1053"/>
<dbReference type="GO" id="GO:0016787">
    <property type="term" value="F:hydrolase activity"/>
    <property type="evidence" value="ECO:0007669"/>
    <property type="project" value="UniProtKB-KW"/>
</dbReference>
<accession>E0UET2</accession>
<dbReference type="GO" id="GO:0006281">
    <property type="term" value="P:DNA repair"/>
    <property type="evidence" value="ECO:0007669"/>
    <property type="project" value="UniProtKB-KW"/>
</dbReference>
<sequence>MKYEFIIGVDPGLNYLAVSLLDSNKKLMDFNCIEQEQEKNLENKYNNINRKFTKWFSNFNKEKTIIILEFPVFMIKTENTKKVDKATEIIINAANKFDLKIHKIAPNHVKFLITGNSRISKVGLFEQVKGMVSNIPSTLSAYTNNHITDSIAIGLTGILDIEKDTPLSLA</sequence>
<keyword evidence="4" id="KW-0479">Metal-binding</keyword>
<keyword evidence="8" id="KW-0460">Magnesium</keyword>
<evidence type="ECO:0000313" key="13">
    <source>
        <dbReference type="Proteomes" id="UP000008206"/>
    </source>
</evidence>
<dbReference type="STRING" id="497965.Cyan7822_1053"/>
<evidence type="ECO:0000256" key="5">
    <source>
        <dbReference type="ARBA" id="ARBA00022759"/>
    </source>
</evidence>
<dbReference type="GO" id="GO:0046872">
    <property type="term" value="F:metal ion binding"/>
    <property type="evidence" value="ECO:0007669"/>
    <property type="project" value="UniProtKB-KW"/>
</dbReference>
<dbReference type="PANTHER" id="PTHR30194:SF3">
    <property type="entry name" value="CROSSOVER JUNCTION ENDODEOXYRIBONUCLEASE RUVC"/>
    <property type="match status" value="1"/>
</dbReference>
<keyword evidence="6" id="KW-0227">DNA damage</keyword>
<organism evidence="12 13">
    <name type="scientific">Gloeothece verrucosa (strain PCC 7822)</name>
    <name type="common">Cyanothece sp. (strain PCC 7822)</name>
    <dbReference type="NCBI Taxonomy" id="497965"/>
    <lineage>
        <taxon>Bacteria</taxon>
        <taxon>Bacillati</taxon>
        <taxon>Cyanobacteriota</taxon>
        <taxon>Cyanophyceae</taxon>
        <taxon>Oscillatoriophycideae</taxon>
        <taxon>Chroococcales</taxon>
        <taxon>Aphanothecaceae</taxon>
        <taxon>Gloeothece</taxon>
        <taxon>Gloeothece verrucosa</taxon>
    </lineage>
</organism>
<evidence type="ECO:0000256" key="10">
    <source>
        <dbReference type="ARBA" id="ARBA00023172"/>
    </source>
</evidence>
<keyword evidence="9" id="KW-0238">DNA-binding</keyword>
<dbReference type="Gene3D" id="3.30.420.10">
    <property type="entry name" value="Ribonuclease H-like superfamily/Ribonuclease H"/>
    <property type="match status" value="1"/>
</dbReference>
<keyword evidence="5 12" id="KW-0255">Endonuclease</keyword>
<comment type="similarity">
    <text evidence="1">Belongs to the RuvC family.</text>
</comment>
<dbReference type="EMBL" id="CP002198">
    <property type="protein sequence ID" value="ADN13062.1"/>
    <property type="molecule type" value="Genomic_DNA"/>
</dbReference>
<dbReference type="eggNOG" id="COG0817">
    <property type="taxonomic scope" value="Bacteria"/>
</dbReference>
<evidence type="ECO:0000256" key="9">
    <source>
        <dbReference type="ARBA" id="ARBA00023125"/>
    </source>
</evidence>
<gene>
    <name evidence="12" type="ordered locus">Cyan7822_1053</name>
</gene>
<dbReference type="GO" id="GO:0003677">
    <property type="term" value="F:DNA binding"/>
    <property type="evidence" value="ECO:0007669"/>
    <property type="project" value="UniProtKB-KW"/>
</dbReference>
<keyword evidence="7" id="KW-0378">Hydrolase</keyword>
<dbReference type="Proteomes" id="UP000008206">
    <property type="component" value="Chromosome"/>
</dbReference>
<evidence type="ECO:0000256" key="11">
    <source>
        <dbReference type="ARBA" id="ARBA00023204"/>
    </source>
</evidence>
<evidence type="ECO:0000256" key="7">
    <source>
        <dbReference type="ARBA" id="ARBA00022801"/>
    </source>
</evidence>
<dbReference type="InterPro" id="IPR012337">
    <property type="entry name" value="RNaseH-like_sf"/>
</dbReference>
<dbReference type="InterPro" id="IPR002176">
    <property type="entry name" value="X-over_junc_endoDNase_RuvC"/>
</dbReference>
<dbReference type="AlphaFoldDB" id="E0UET2"/>
<evidence type="ECO:0000313" key="12">
    <source>
        <dbReference type="EMBL" id="ADN13062.1"/>
    </source>
</evidence>
<dbReference type="RefSeq" id="WP_013321169.1">
    <property type="nucleotide sequence ID" value="NC_014501.1"/>
</dbReference>
<protein>
    <submittedName>
        <fullName evidence="12">Holliday junction resolvasome endonuclease subunit-like protein</fullName>
    </submittedName>
</protein>
<keyword evidence="3" id="KW-0540">Nuclease</keyword>
<keyword evidence="11" id="KW-0234">DNA repair</keyword>
<evidence type="ECO:0000256" key="1">
    <source>
        <dbReference type="ARBA" id="ARBA00009518"/>
    </source>
</evidence>
<dbReference type="PANTHER" id="PTHR30194">
    <property type="entry name" value="CROSSOVER JUNCTION ENDODEOXYRIBONUCLEASE RUVC"/>
    <property type="match status" value="1"/>
</dbReference>